<protein>
    <recommendedName>
        <fullName evidence="2">HNH nuclease domain-containing protein</fullName>
    </recommendedName>
</protein>
<dbReference type="Gene3D" id="1.10.30.50">
    <property type="match status" value="1"/>
</dbReference>
<accession>A0A917CM69</accession>
<dbReference type="PANTHER" id="PTHR33877:SF2">
    <property type="entry name" value="OS07G0170200 PROTEIN"/>
    <property type="match status" value="1"/>
</dbReference>
<dbReference type="InterPro" id="IPR029471">
    <property type="entry name" value="HNH_5"/>
</dbReference>
<name>A0A917CM69_9BACL</name>
<evidence type="ECO:0000313" key="4">
    <source>
        <dbReference type="Proteomes" id="UP000644756"/>
    </source>
</evidence>
<evidence type="ECO:0000259" key="2">
    <source>
        <dbReference type="SMART" id="SM00507"/>
    </source>
</evidence>
<dbReference type="InterPro" id="IPR003615">
    <property type="entry name" value="HNH_nuc"/>
</dbReference>
<dbReference type="Pfam" id="PF14279">
    <property type="entry name" value="HNH_5"/>
    <property type="match status" value="1"/>
</dbReference>
<feature type="domain" description="HNH nuclease" evidence="2">
    <location>
        <begin position="168"/>
        <end position="217"/>
    </location>
</feature>
<evidence type="ECO:0000256" key="1">
    <source>
        <dbReference type="SAM" id="MobiDB-lite"/>
    </source>
</evidence>
<reference evidence="3" key="1">
    <citation type="journal article" date="2014" name="Int. J. Syst. Evol. Microbiol.">
        <title>Complete genome sequence of Corynebacterium casei LMG S-19264T (=DSM 44701T), isolated from a smear-ripened cheese.</title>
        <authorList>
            <consortium name="US DOE Joint Genome Institute (JGI-PGF)"/>
            <person name="Walter F."/>
            <person name="Albersmeier A."/>
            <person name="Kalinowski J."/>
            <person name="Ruckert C."/>
        </authorList>
    </citation>
    <scope>NUCLEOTIDE SEQUENCE</scope>
    <source>
        <strain evidence="3">CGMCC 1.12987</strain>
    </source>
</reference>
<feature type="region of interest" description="Disordered" evidence="1">
    <location>
        <begin position="64"/>
        <end position="119"/>
    </location>
</feature>
<dbReference type="AlphaFoldDB" id="A0A917CM69"/>
<dbReference type="SMART" id="SM00507">
    <property type="entry name" value="HNHc"/>
    <property type="match status" value="1"/>
</dbReference>
<dbReference type="EMBL" id="BMGR01000002">
    <property type="protein sequence ID" value="GGF93002.1"/>
    <property type="molecule type" value="Genomic_DNA"/>
</dbReference>
<reference evidence="3" key="2">
    <citation type="submission" date="2020-09" db="EMBL/GenBank/DDBJ databases">
        <authorList>
            <person name="Sun Q."/>
            <person name="Zhou Y."/>
        </authorList>
    </citation>
    <scope>NUCLEOTIDE SEQUENCE</scope>
    <source>
        <strain evidence="3">CGMCC 1.12987</strain>
    </source>
</reference>
<dbReference type="Proteomes" id="UP000644756">
    <property type="component" value="Unassembled WGS sequence"/>
</dbReference>
<organism evidence="3 4">
    <name type="scientific">Paenibacillus abyssi</name>
    <dbReference type="NCBI Taxonomy" id="1340531"/>
    <lineage>
        <taxon>Bacteria</taxon>
        <taxon>Bacillati</taxon>
        <taxon>Bacillota</taxon>
        <taxon>Bacilli</taxon>
        <taxon>Bacillales</taxon>
        <taxon>Paenibacillaceae</taxon>
        <taxon>Paenibacillus</taxon>
    </lineage>
</organism>
<keyword evidence="4" id="KW-1185">Reference proteome</keyword>
<proteinExistence type="predicted"/>
<dbReference type="RefSeq" id="WP_188529504.1">
    <property type="nucleotide sequence ID" value="NZ_JBHRVG010000001.1"/>
</dbReference>
<dbReference type="CDD" id="cd00085">
    <property type="entry name" value="HNHc"/>
    <property type="match status" value="1"/>
</dbReference>
<gene>
    <name evidence="3" type="ORF">GCM10010916_07940</name>
</gene>
<feature type="compositionally biased region" description="Low complexity" evidence="1">
    <location>
        <begin position="70"/>
        <end position="83"/>
    </location>
</feature>
<dbReference type="PANTHER" id="PTHR33877">
    <property type="entry name" value="SLL1193 PROTEIN"/>
    <property type="match status" value="1"/>
</dbReference>
<comment type="caution">
    <text evidence="3">The sequence shown here is derived from an EMBL/GenBank/DDBJ whole genome shotgun (WGS) entry which is preliminary data.</text>
</comment>
<evidence type="ECO:0000313" key="3">
    <source>
        <dbReference type="EMBL" id="GGF93002.1"/>
    </source>
</evidence>
<sequence>MGQGPDTATQEAIIATKHSESNHKRCAHCKETKPLSEFLRRTGKRHGSGTRRGACRTCRMLKRKRNQSIAANPDSLASADPSAAPMPPKRRIKRPLPTPPPKPSGQNGPDASVLRPNRHGIVWMRGRTDKGRRWQQESDLETAVTLVREHAAVVVNRHTVRRLYSNRNFRQYILTRDQYTCFFCGDYGDTIDHLLPRAKGGHTTPLNCVCACNLCNQSKADRSVDEFIESAHDE</sequence>
<dbReference type="InterPro" id="IPR052892">
    <property type="entry name" value="NA-targeting_endonuclease"/>
</dbReference>